<feature type="transmembrane region" description="Helical" evidence="1">
    <location>
        <begin position="45"/>
        <end position="66"/>
    </location>
</feature>
<evidence type="ECO:0000313" key="2">
    <source>
        <dbReference type="EMBL" id="TCU04830.1"/>
    </source>
</evidence>
<keyword evidence="1" id="KW-0472">Membrane</keyword>
<comment type="caution">
    <text evidence="2">The sequence shown here is derived from an EMBL/GenBank/DDBJ whole genome shotgun (WGS) entry which is preliminary data.</text>
</comment>
<dbReference type="AlphaFoldDB" id="A0A4R3PRI6"/>
<reference evidence="2 3" key="1">
    <citation type="submission" date="2019-03" db="EMBL/GenBank/DDBJ databases">
        <title>Genomic Encyclopedia of Type Strains, Phase IV (KMG-V): Genome sequencing to study the core and pangenomes of soil and plant-associated prokaryotes.</title>
        <authorList>
            <person name="Whitman W."/>
        </authorList>
    </citation>
    <scope>NUCLEOTIDE SEQUENCE [LARGE SCALE GENOMIC DNA]</scope>
    <source>
        <strain evidence="2 3">Hc14</strain>
    </source>
</reference>
<gene>
    <name evidence="2" type="ORF">EV132_13812</name>
</gene>
<organism evidence="2 3">
    <name type="scientific">Rhizobium sullae</name>
    <name type="common">Rhizobium hedysari</name>
    <dbReference type="NCBI Taxonomy" id="50338"/>
    <lineage>
        <taxon>Bacteria</taxon>
        <taxon>Pseudomonadati</taxon>
        <taxon>Pseudomonadota</taxon>
        <taxon>Alphaproteobacteria</taxon>
        <taxon>Hyphomicrobiales</taxon>
        <taxon>Rhizobiaceae</taxon>
        <taxon>Rhizobium/Agrobacterium group</taxon>
        <taxon>Rhizobium</taxon>
    </lineage>
</organism>
<dbReference type="EMBL" id="SMBH01000038">
    <property type="protein sequence ID" value="TCU04830.1"/>
    <property type="molecule type" value="Genomic_DNA"/>
</dbReference>
<evidence type="ECO:0000313" key="3">
    <source>
        <dbReference type="Proteomes" id="UP000294576"/>
    </source>
</evidence>
<proteinExistence type="predicted"/>
<accession>A0A4R3PRI6</accession>
<evidence type="ECO:0000256" key="1">
    <source>
        <dbReference type="SAM" id="Phobius"/>
    </source>
</evidence>
<sequence>MLASVSCCPGAACFALPGCWPGAQSLAESDFVVLPVVVVSVPLSVVAGLVVVVVVVVVPLVVLVWARGMPADKASMADANNIRFIVVLRS</sequence>
<keyword evidence="1" id="KW-1133">Transmembrane helix</keyword>
<keyword evidence="1" id="KW-0812">Transmembrane</keyword>
<protein>
    <submittedName>
        <fullName evidence="2">Uncharacterized protein</fullName>
    </submittedName>
</protein>
<name>A0A4R3PRI6_RHISU</name>
<dbReference type="Proteomes" id="UP000294576">
    <property type="component" value="Unassembled WGS sequence"/>
</dbReference>